<dbReference type="GO" id="GO:0006313">
    <property type="term" value="P:DNA transposition"/>
    <property type="evidence" value="ECO:0007669"/>
    <property type="project" value="InterPro"/>
</dbReference>
<dbReference type="InterPro" id="IPR003346">
    <property type="entry name" value="Transposase_20"/>
</dbReference>
<organism evidence="3 4">
    <name type="scientific">Pontiella desulfatans</name>
    <dbReference type="NCBI Taxonomy" id="2750659"/>
    <lineage>
        <taxon>Bacteria</taxon>
        <taxon>Pseudomonadati</taxon>
        <taxon>Kiritimatiellota</taxon>
        <taxon>Kiritimatiellia</taxon>
        <taxon>Kiritimatiellales</taxon>
        <taxon>Pontiellaceae</taxon>
        <taxon>Pontiella</taxon>
    </lineage>
</organism>
<dbReference type="RefSeq" id="WP_136077629.1">
    <property type="nucleotide sequence ID" value="NZ_CAAHFG010000001.1"/>
</dbReference>
<feature type="domain" description="Transposase IS116/IS110/IS902 C-terminal" evidence="2">
    <location>
        <begin position="223"/>
        <end position="308"/>
    </location>
</feature>
<protein>
    <submittedName>
        <fullName evidence="3">Uncharacterized protein</fullName>
    </submittedName>
</protein>
<evidence type="ECO:0000313" key="3">
    <source>
        <dbReference type="EMBL" id="VGO11919.1"/>
    </source>
</evidence>
<dbReference type="Pfam" id="PF01548">
    <property type="entry name" value="DEDD_Tnp_IS110"/>
    <property type="match status" value="1"/>
</dbReference>
<keyword evidence="4" id="KW-1185">Reference proteome</keyword>
<dbReference type="InterPro" id="IPR002525">
    <property type="entry name" value="Transp_IS110-like_N"/>
</dbReference>
<evidence type="ECO:0000313" key="4">
    <source>
        <dbReference type="Proteomes" id="UP000366872"/>
    </source>
</evidence>
<dbReference type="InterPro" id="IPR047650">
    <property type="entry name" value="Transpos_IS110"/>
</dbReference>
<dbReference type="GO" id="GO:0004803">
    <property type="term" value="F:transposase activity"/>
    <property type="evidence" value="ECO:0007669"/>
    <property type="project" value="InterPro"/>
</dbReference>
<evidence type="ECO:0000259" key="2">
    <source>
        <dbReference type="Pfam" id="PF02371"/>
    </source>
</evidence>
<dbReference type="EMBL" id="CAAHFG010000001">
    <property type="protein sequence ID" value="VGO11919.1"/>
    <property type="molecule type" value="Genomic_DNA"/>
</dbReference>
<accession>A0A6C2TWD0</accession>
<proteinExistence type="predicted"/>
<dbReference type="AlphaFoldDB" id="A0A6C2TWD0"/>
<feature type="domain" description="Transposase IS110-like N-terminal" evidence="1">
    <location>
        <begin position="12"/>
        <end position="147"/>
    </location>
</feature>
<dbReference type="GO" id="GO:0003677">
    <property type="term" value="F:DNA binding"/>
    <property type="evidence" value="ECO:0007669"/>
    <property type="project" value="InterPro"/>
</dbReference>
<evidence type="ECO:0000259" key="1">
    <source>
        <dbReference type="Pfam" id="PF01548"/>
    </source>
</evidence>
<dbReference type="PANTHER" id="PTHR33055:SF15">
    <property type="entry name" value="TRANSPOSASE-RELATED"/>
    <property type="match status" value="1"/>
</dbReference>
<dbReference type="NCBIfam" id="NF033542">
    <property type="entry name" value="transpos_IS110"/>
    <property type="match status" value="1"/>
</dbReference>
<dbReference type="Pfam" id="PF02371">
    <property type="entry name" value="Transposase_20"/>
    <property type="match status" value="1"/>
</dbReference>
<reference evidence="3 4" key="1">
    <citation type="submission" date="2019-04" db="EMBL/GenBank/DDBJ databases">
        <authorList>
            <person name="Van Vliet M D."/>
        </authorList>
    </citation>
    <scope>NUCLEOTIDE SEQUENCE [LARGE SCALE GENOMIC DNA]</scope>
    <source>
        <strain evidence="3 4">F1</strain>
    </source>
</reference>
<sequence>MKYYKTTTKFNCGIDLHTRQMYICVMDQEGNILVHRNIRNNDFAFFLKLVEPYRHDLTVTCESCFVCFWLADACEDAGINFVLAHAYYVKSIAANKHKNDKEDCRELAECLRTNRIPPAYVCPRDLRPVRKLLRRRNKFVKNRSELTGHSTSEVMAAGNQPLTISSNSKERWREGVRASFDNPVDSFTSEAELFIIESYDEIILKMEQRIEKHARDFQQQDYRLIRTASGIGKILALTIIYETIDIKRFPTVKDYISYCRLVCGTNESGGKDFGGKGRKMGNPYLKWAFMQAAILGKRADPKLNAYYQKLERKKGKHTANAIIAAKIARAVYFMLDRKTGFNVDQLIKGRR</sequence>
<dbReference type="Proteomes" id="UP000366872">
    <property type="component" value="Unassembled WGS sequence"/>
</dbReference>
<name>A0A6C2TWD0_PONDE</name>
<dbReference type="PANTHER" id="PTHR33055">
    <property type="entry name" value="TRANSPOSASE FOR INSERTION SEQUENCE ELEMENT IS1111A"/>
    <property type="match status" value="1"/>
</dbReference>
<gene>
    <name evidence="3" type="ORF">PDESU_00467</name>
</gene>